<evidence type="ECO:0000313" key="1">
    <source>
        <dbReference type="EMBL" id="KAK9418479.1"/>
    </source>
</evidence>
<evidence type="ECO:0008006" key="3">
    <source>
        <dbReference type="Google" id="ProtNLM"/>
    </source>
</evidence>
<keyword evidence="2" id="KW-1185">Reference proteome</keyword>
<dbReference type="Proteomes" id="UP001408356">
    <property type="component" value="Unassembled WGS sequence"/>
</dbReference>
<proteinExistence type="predicted"/>
<evidence type="ECO:0000313" key="2">
    <source>
        <dbReference type="Proteomes" id="UP001408356"/>
    </source>
</evidence>
<protein>
    <recommendedName>
        <fullName evidence="3">BTB domain-containing protein</fullName>
    </recommendedName>
</protein>
<dbReference type="EMBL" id="JARVKF010000374">
    <property type="protein sequence ID" value="KAK9418479.1"/>
    <property type="molecule type" value="Genomic_DNA"/>
</dbReference>
<accession>A0ABR2UV93</accession>
<name>A0ABR2UV93_9PEZI</name>
<comment type="caution">
    <text evidence="1">The sequence shown here is derived from an EMBL/GenBank/DDBJ whole genome shotgun (WGS) entry which is preliminary data.</text>
</comment>
<reference evidence="1 2" key="1">
    <citation type="journal article" date="2024" name="J. Plant Pathol.">
        <title>Sequence and assembly of the genome of Seiridium unicorne, isolate CBS 538.82, causal agent of cypress canker disease.</title>
        <authorList>
            <person name="Scali E."/>
            <person name="Rocca G.D."/>
            <person name="Danti R."/>
            <person name="Garbelotto M."/>
            <person name="Barberini S."/>
            <person name="Baroncelli R."/>
            <person name="Emiliani G."/>
        </authorList>
    </citation>
    <scope>NUCLEOTIDE SEQUENCE [LARGE SCALE GENOMIC DNA]</scope>
    <source>
        <strain evidence="1 2">BM-138-508</strain>
    </source>
</reference>
<organism evidence="1 2">
    <name type="scientific">Seiridium unicorne</name>
    <dbReference type="NCBI Taxonomy" id="138068"/>
    <lineage>
        <taxon>Eukaryota</taxon>
        <taxon>Fungi</taxon>
        <taxon>Dikarya</taxon>
        <taxon>Ascomycota</taxon>
        <taxon>Pezizomycotina</taxon>
        <taxon>Sordariomycetes</taxon>
        <taxon>Xylariomycetidae</taxon>
        <taxon>Amphisphaeriales</taxon>
        <taxon>Sporocadaceae</taxon>
        <taxon>Seiridium</taxon>
    </lineage>
</organism>
<gene>
    <name evidence="1" type="ORF">SUNI508_07967</name>
</gene>
<sequence>MLKAKFACKRASALAVKPIRNSDTVRVFVGKESREFVFSKKALTSTSIYFASRLDASGLNFLQRNAQLSTLWLEDLCPDMFELFEYWVNLRHSTGNTRGISFQPFIDEAHLQDCCEDLHWDLTNLHLFAARIGLDALQDAAMDALQDIYLRCDWDITPRFVAQLYTETDPAESYRLRKWIVAMTAWSLNGSPGGGLDSGAGEKMQALFEMVPDFQHDYAAHMNKSSKSRVKLQFKNPQLRLPSNNLRNDERQFGFRQCSFHTHRSSVGQGRCPHTLARVPSLTGSSLLDMEDVESDHSDSELFGHITGTALVSSPRTAIFDLYLDIR</sequence>